<keyword evidence="2" id="KW-1133">Transmembrane helix</keyword>
<dbReference type="RefSeq" id="XP_007392706.1">
    <property type="nucleotide sequence ID" value="XM_007392644.1"/>
</dbReference>
<reference evidence="4 5" key="1">
    <citation type="journal article" date="2012" name="BMC Genomics">
        <title>Comparative genomics of the white-rot fungi, Phanerochaete carnosa and P. chrysosporium, to elucidate the genetic basis of the distinct wood types they colonize.</title>
        <authorList>
            <person name="Suzuki H."/>
            <person name="MacDonald J."/>
            <person name="Syed K."/>
            <person name="Salamov A."/>
            <person name="Hori C."/>
            <person name="Aerts A."/>
            <person name="Henrissat B."/>
            <person name="Wiebenga A."/>
            <person name="vanKuyk P.A."/>
            <person name="Barry K."/>
            <person name="Lindquist E."/>
            <person name="LaButti K."/>
            <person name="Lapidus A."/>
            <person name="Lucas S."/>
            <person name="Coutinho P."/>
            <person name="Gong Y."/>
            <person name="Samejima M."/>
            <person name="Mahadevan R."/>
            <person name="Abou-Zaid M."/>
            <person name="de Vries R.P."/>
            <person name="Igarashi K."/>
            <person name="Yadav J.S."/>
            <person name="Grigoriev I.V."/>
            <person name="Master E.R."/>
        </authorList>
    </citation>
    <scope>NUCLEOTIDE SEQUENCE [LARGE SCALE GENOMIC DNA]</scope>
    <source>
        <strain evidence="4 5">HHB-10118-sp</strain>
    </source>
</reference>
<dbReference type="Proteomes" id="UP000008370">
    <property type="component" value="Unassembled WGS sequence"/>
</dbReference>
<feature type="transmembrane region" description="Helical" evidence="2">
    <location>
        <begin position="119"/>
        <end position="139"/>
    </location>
</feature>
<feature type="transmembrane region" description="Helical" evidence="2">
    <location>
        <begin position="15"/>
        <end position="35"/>
    </location>
</feature>
<evidence type="ECO:0000313" key="5">
    <source>
        <dbReference type="Proteomes" id="UP000008370"/>
    </source>
</evidence>
<name>K5WDY8_PHACS</name>
<dbReference type="OrthoDB" id="2804045at2759"/>
<evidence type="ECO:0000259" key="3">
    <source>
        <dbReference type="Pfam" id="PF20151"/>
    </source>
</evidence>
<dbReference type="STRING" id="650164.K5WDY8"/>
<evidence type="ECO:0000256" key="1">
    <source>
        <dbReference type="SAM" id="MobiDB-lite"/>
    </source>
</evidence>
<dbReference type="AlphaFoldDB" id="K5WDY8"/>
<feature type="transmembrane region" description="Helical" evidence="2">
    <location>
        <begin position="87"/>
        <end position="107"/>
    </location>
</feature>
<dbReference type="InParanoid" id="K5WDY8"/>
<sequence>MSSATDFSAFFTDQAVAYCGVSSAVILFWDYIITFGDEINLVWRRKLTGATILFLLNRYASLIKNVVEFSNLFSPSLTACQRSQTAYNIFDLSALFVFAGATRFSAFRVWAIWGRELRPFLFILPFCLVTPVLNAYRVAKATPIFDDEYPSPWGGCEEDIGMPITLYIQFGDITRAIAIVTDGLVLIMTWIKTYSIYRAARRAGAGTGLSQLLIRDGTLYFGTLLVFNILAVVINSTSADLNPVNYFNDNVNCIFISRFILNLRSVGANINNRAGTSTSGKDTVMWGGLGGPLAHNRSSVFSGYTQDITMQEFERMNGPLAAGLKGWKNTEDVPLKDDIPEADLHYVESFPAPEDHAIELREWHHHTENAYARPSTSSAQSATAYSRA</sequence>
<dbReference type="Pfam" id="PF20151">
    <property type="entry name" value="DUF6533"/>
    <property type="match status" value="1"/>
</dbReference>
<accession>K5WDY8</accession>
<feature type="compositionally biased region" description="Low complexity" evidence="1">
    <location>
        <begin position="372"/>
        <end position="388"/>
    </location>
</feature>
<protein>
    <recommendedName>
        <fullName evidence="3">DUF6533 domain-containing protein</fullName>
    </recommendedName>
</protein>
<dbReference type="InterPro" id="IPR045340">
    <property type="entry name" value="DUF6533"/>
</dbReference>
<keyword evidence="2" id="KW-0472">Membrane</keyword>
<keyword evidence="5" id="KW-1185">Reference proteome</keyword>
<feature type="region of interest" description="Disordered" evidence="1">
    <location>
        <begin position="369"/>
        <end position="388"/>
    </location>
</feature>
<feature type="transmembrane region" description="Helical" evidence="2">
    <location>
        <begin position="212"/>
        <end position="234"/>
    </location>
</feature>
<proteinExistence type="predicted"/>
<dbReference type="HOGENOM" id="CLU_053360_2_0_1"/>
<keyword evidence="2" id="KW-0812">Transmembrane</keyword>
<evidence type="ECO:0000313" key="4">
    <source>
        <dbReference type="EMBL" id="EKM57500.1"/>
    </source>
</evidence>
<dbReference type="EMBL" id="JH930470">
    <property type="protein sequence ID" value="EKM57500.1"/>
    <property type="molecule type" value="Genomic_DNA"/>
</dbReference>
<evidence type="ECO:0000256" key="2">
    <source>
        <dbReference type="SAM" id="Phobius"/>
    </source>
</evidence>
<organism evidence="4 5">
    <name type="scientific">Phanerochaete carnosa (strain HHB-10118-sp)</name>
    <name type="common">White-rot fungus</name>
    <name type="synonym">Peniophora carnosa</name>
    <dbReference type="NCBI Taxonomy" id="650164"/>
    <lineage>
        <taxon>Eukaryota</taxon>
        <taxon>Fungi</taxon>
        <taxon>Dikarya</taxon>
        <taxon>Basidiomycota</taxon>
        <taxon>Agaricomycotina</taxon>
        <taxon>Agaricomycetes</taxon>
        <taxon>Polyporales</taxon>
        <taxon>Phanerochaetaceae</taxon>
        <taxon>Phanerochaete</taxon>
    </lineage>
</organism>
<feature type="transmembrane region" description="Helical" evidence="2">
    <location>
        <begin position="173"/>
        <end position="191"/>
    </location>
</feature>
<feature type="domain" description="DUF6533" evidence="3">
    <location>
        <begin position="18"/>
        <end position="63"/>
    </location>
</feature>
<gene>
    <name evidence="4" type="ORF">PHACADRAFT_26171</name>
</gene>
<dbReference type="KEGG" id="pco:PHACADRAFT_26171"/>
<dbReference type="GeneID" id="18918064"/>